<dbReference type="Pfam" id="PF00271">
    <property type="entry name" value="Helicase_C"/>
    <property type="match status" value="1"/>
</dbReference>
<feature type="domain" description="Helicase C-terminal" evidence="7">
    <location>
        <begin position="427"/>
        <end position="614"/>
    </location>
</feature>
<accession>A0A6S6SK35</accession>
<dbReference type="InterPro" id="IPR038718">
    <property type="entry name" value="SNF2-like_sf"/>
</dbReference>
<evidence type="ECO:0000256" key="2">
    <source>
        <dbReference type="ARBA" id="ARBA00022801"/>
    </source>
</evidence>
<dbReference type="GO" id="GO:0005524">
    <property type="term" value="F:ATP binding"/>
    <property type="evidence" value="ECO:0007669"/>
    <property type="project" value="UniProtKB-KW"/>
</dbReference>
<dbReference type="InterPro" id="IPR027417">
    <property type="entry name" value="P-loop_NTPase"/>
</dbReference>
<dbReference type="EMBL" id="CACVAW010000010">
    <property type="protein sequence ID" value="CAA6803275.1"/>
    <property type="molecule type" value="Genomic_DNA"/>
</dbReference>
<feature type="domain" description="Helicase ATP-binding" evidence="6">
    <location>
        <begin position="54"/>
        <end position="222"/>
    </location>
</feature>
<dbReference type="SUPFAM" id="SSF52540">
    <property type="entry name" value="P-loop containing nucleoside triphosphate hydrolases"/>
    <property type="match status" value="2"/>
</dbReference>
<keyword evidence="3 8" id="KW-0347">Helicase</keyword>
<dbReference type="InterPro" id="IPR001650">
    <property type="entry name" value="Helicase_C-like"/>
</dbReference>
<feature type="coiled-coil region" evidence="5">
    <location>
        <begin position="395"/>
        <end position="422"/>
    </location>
</feature>
<dbReference type="GO" id="GO:0004386">
    <property type="term" value="F:helicase activity"/>
    <property type="evidence" value="ECO:0007669"/>
    <property type="project" value="UniProtKB-KW"/>
</dbReference>
<dbReference type="AlphaFoldDB" id="A0A6S6SK35"/>
<keyword evidence="1" id="KW-0547">Nucleotide-binding</keyword>
<sequence length="978" mass="113315">MRNNTINFTQYHSKYYAEILTLQSSANSIDRLSQSIFNAQIDLNPHQVEAALFAFKSPLSSGVILADEVGLGKTIEAGLVLTQYWSERKRKIIIIAPSSLRKQWSMELREKFFLDSFILDGKSYKEEIVKGNKNPFEQKDKIVITSYQFASRHNEAMFLADFQLSVIDEAHKLRNYHKGEKAKMSFAIANALRDTKKVLLTATPLQNSLLEIFGLVSVIDDFVFGDKKSFQKQFSSTALTTSDMNDLKDRLKPIVKRTLRKDVIEYINYTKRIPIVEEFTPSYEEVALYDLISDFILNEDLFSIPRAQRSLITLVVRKLLASSTTAIMGTLSTLINRLRKMVVEKKITQEDKVNGEAREGSLGYLNFIIDDEDELIEDYLEEENDTQPKISFQEVRLLEEDVEAIEREIEELETFIELAKTIEIDTKAKSLMSALTKGFEAQNTLGVKDQKAIIFTESRRTQQFLFDYLSANGFSEKIVLFNGTNTDPKSKEIYKAWLEKYKDSDRATGAKSADMKQAIVDYFRETASIMIATEAGSEGINLQFCNMLINYDLPWNPQRIEQRIGRVHRYGQKFDVVVINFLNKKNAADRRVYELLSTKFNLFEGVFGASDEVLGSIESGVDFQDRILKIYETCRDDKAIEEAFNILQDEMREQIEETTLKTRQSLLDNFDEDVHLRLKDTELRSNETVDRFSTIFWDITKAELNDAATFYDEKQEFEYKGNHYQLISASKINPNQNAHTYRLNSSLGEEVIDRAKQRELRLTKLIFDLTHNKYKISVLDDYNGKRGFLRATKVSIQSYDTEEYVIITALTSDYKLLNEEVATKLLSLEAKEDNGRNTKVNIDTNDTEKLEYEYIKQKDIILIENEATNQTHFISQSTKLYKWAEDKLASIEKELKDTRGKIKELNRQSIVTQSITQHSDIQLQIKAQEKKRRKIQREIFDIEEEIEEQRDELIEELKLAKEQTITTNELFTIEWEII</sequence>
<name>A0A6S6SK35_9BACT</name>
<evidence type="ECO:0000256" key="3">
    <source>
        <dbReference type="ARBA" id="ARBA00022806"/>
    </source>
</evidence>
<evidence type="ECO:0000313" key="8">
    <source>
        <dbReference type="EMBL" id="CAA6803275.1"/>
    </source>
</evidence>
<dbReference type="SMART" id="SM00490">
    <property type="entry name" value="HELICc"/>
    <property type="match status" value="1"/>
</dbReference>
<dbReference type="Pfam" id="PF00176">
    <property type="entry name" value="SNF2-rel_dom"/>
    <property type="match status" value="1"/>
</dbReference>
<evidence type="ECO:0000256" key="4">
    <source>
        <dbReference type="ARBA" id="ARBA00022840"/>
    </source>
</evidence>
<dbReference type="GO" id="GO:0016787">
    <property type="term" value="F:hydrolase activity"/>
    <property type="evidence" value="ECO:0007669"/>
    <property type="project" value="UniProtKB-KW"/>
</dbReference>
<dbReference type="PANTHER" id="PTHR10799">
    <property type="entry name" value="SNF2/RAD54 HELICASE FAMILY"/>
    <property type="match status" value="1"/>
</dbReference>
<proteinExistence type="predicted"/>
<dbReference type="PROSITE" id="PS51192">
    <property type="entry name" value="HELICASE_ATP_BIND_1"/>
    <property type="match status" value="1"/>
</dbReference>
<dbReference type="Gene3D" id="3.40.50.300">
    <property type="entry name" value="P-loop containing nucleotide triphosphate hydrolases"/>
    <property type="match status" value="1"/>
</dbReference>
<gene>
    <name evidence="8" type="ORF">HELGO_WM2644</name>
</gene>
<dbReference type="SMART" id="SM00487">
    <property type="entry name" value="DEXDc"/>
    <property type="match status" value="1"/>
</dbReference>
<keyword evidence="2" id="KW-0378">Hydrolase</keyword>
<evidence type="ECO:0000256" key="5">
    <source>
        <dbReference type="SAM" id="Coils"/>
    </source>
</evidence>
<organism evidence="8">
    <name type="scientific">uncultured Campylobacterales bacterium</name>
    <dbReference type="NCBI Taxonomy" id="352960"/>
    <lineage>
        <taxon>Bacteria</taxon>
        <taxon>Pseudomonadati</taxon>
        <taxon>Campylobacterota</taxon>
        <taxon>Epsilonproteobacteria</taxon>
        <taxon>Campylobacterales</taxon>
        <taxon>environmental samples</taxon>
    </lineage>
</organism>
<feature type="coiled-coil region" evidence="5">
    <location>
        <begin position="881"/>
        <end position="963"/>
    </location>
</feature>
<dbReference type="InterPro" id="IPR000330">
    <property type="entry name" value="SNF2_N"/>
</dbReference>
<evidence type="ECO:0000259" key="6">
    <source>
        <dbReference type="PROSITE" id="PS51192"/>
    </source>
</evidence>
<reference evidence="8" key="1">
    <citation type="submission" date="2020-01" db="EMBL/GenBank/DDBJ databases">
        <authorList>
            <person name="Meier V. D."/>
            <person name="Meier V D."/>
        </authorList>
    </citation>
    <scope>NUCLEOTIDE SEQUENCE</scope>
    <source>
        <strain evidence="8">HLG_WM_MAG_12</strain>
    </source>
</reference>
<evidence type="ECO:0000256" key="1">
    <source>
        <dbReference type="ARBA" id="ARBA00022741"/>
    </source>
</evidence>
<dbReference type="CDD" id="cd18793">
    <property type="entry name" value="SF2_C_SNF"/>
    <property type="match status" value="1"/>
</dbReference>
<keyword evidence="4" id="KW-0067">ATP-binding</keyword>
<dbReference type="InterPro" id="IPR014001">
    <property type="entry name" value="Helicase_ATP-bd"/>
</dbReference>
<dbReference type="PROSITE" id="PS51194">
    <property type="entry name" value="HELICASE_CTER"/>
    <property type="match status" value="1"/>
</dbReference>
<dbReference type="InterPro" id="IPR057342">
    <property type="entry name" value="DEXDc_RapA"/>
</dbReference>
<protein>
    <submittedName>
        <fullName evidence="8">Helicase (Snf2/Rad54 family)</fullName>
    </submittedName>
</protein>
<evidence type="ECO:0000259" key="7">
    <source>
        <dbReference type="PROSITE" id="PS51194"/>
    </source>
</evidence>
<dbReference type="Gene3D" id="3.40.50.10810">
    <property type="entry name" value="Tandem AAA-ATPase domain"/>
    <property type="match status" value="1"/>
</dbReference>
<keyword evidence="5" id="KW-0175">Coiled coil</keyword>
<dbReference type="InterPro" id="IPR049730">
    <property type="entry name" value="SNF2/RAD54-like_C"/>
</dbReference>
<dbReference type="CDD" id="cd18011">
    <property type="entry name" value="DEXDc_RapA"/>
    <property type="match status" value="1"/>
</dbReference>